<dbReference type="EMBL" id="BNED01000005">
    <property type="protein sequence ID" value="GHI80388.1"/>
    <property type="molecule type" value="Genomic_DNA"/>
</dbReference>
<feature type="chain" id="PRO_5046458404" description="Lipoprotein" evidence="1">
    <location>
        <begin position="28"/>
        <end position="288"/>
    </location>
</feature>
<feature type="signal peptide" evidence="1">
    <location>
        <begin position="1"/>
        <end position="27"/>
    </location>
</feature>
<keyword evidence="1" id="KW-0732">Signal</keyword>
<proteinExistence type="predicted"/>
<evidence type="ECO:0000313" key="3">
    <source>
        <dbReference type="Proteomes" id="UP000608522"/>
    </source>
</evidence>
<reference evidence="3" key="1">
    <citation type="submission" date="2023-07" db="EMBL/GenBank/DDBJ databases">
        <title>Whole genome shotgun sequence of Streptomyces spororaveus NBRC 15456.</title>
        <authorList>
            <person name="Komaki H."/>
            <person name="Tamura T."/>
        </authorList>
    </citation>
    <scope>NUCLEOTIDE SEQUENCE [LARGE SCALE GENOMIC DNA]</scope>
    <source>
        <strain evidence="3">NBRC 15456</strain>
    </source>
</reference>
<accession>A0ABQ3TJ03</accession>
<organism evidence="2 3">
    <name type="scientific">Streptomyces spororaveus</name>
    <dbReference type="NCBI Taxonomy" id="284039"/>
    <lineage>
        <taxon>Bacteria</taxon>
        <taxon>Bacillati</taxon>
        <taxon>Actinomycetota</taxon>
        <taxon>Actinomycetes</taxon>
        <taxon>Kitasatosporales</taxon>
        <taxon>Streptomycetaceae</taxon>
        <taxon>Streptomyces</taxon>
    </lineage>
</organism>
<dbReference type="RefSeq" id="WP_202201757.1">
    <property type="nucleotide sequence ID" value="NZ_BAAATO010000033.1"/>
</dbReference>
<comment type="caution">
    <text evidence="2">The sequence shown here is derived from an EMBL/GenBank/DDBJ whole genome shotgun (WGS) entry which is preliminary data.</text>
</comment>
<evidence type="ECO:0008006" key="4">
    <source>
        <dbReference type="Google" id="ProtNLM"/>
    </source>
</evidence>
<evidence type="ECO:0000256" key="1">
    <source>
        <dbReference type="SAM" id="SignalP"/>
    </source>
</evidence>
<name>A0ABQ3TJ03_9ACTN</name>
<keyword evidence="3" id="KW-1185">Reference proteome</keyword>
<dbReference type="Proteomes" id="UP000608522">
    <property type="component" value="Unassembled WGS sequence"/>
</dbReference>
<protein>
    <recommendedName>
        <fullName evidence="4">Lipoprotein</fullName>
    </recommendedName>
</protein>
<gene>
    <name evidence="2" type="ORF">Sspor_59490</name>
</gene>
<evidence type="ECO:0000313" key="2">
    <source>
        <dbReference type="EMBL" id="GHI80388.1"/>
    </source>
</evidence>
<sequence>MNVTTPSSRARAGMALFLLPLLSACSAGGTGTAEAPRPTAAQRLDDSKTLKLPLDDYLLTTIDAAALARGRDSLMQRCLAGLGAPYTPKARGNADIETNERRYGLADAELAKEHGYHLPDTDKPAEDYPASVMPLVTGETTTYNGLPVPEGGCAGEAQRELHEVELQTALALPQKLNMESYLKSQKAPAVVKASEAWSTCMKESGHTYPDPLAAINDKEFSAPAPGAHEKEVALADVLCKQKVNLIGVWSGAESEYQTFLIESNSSVLAEPLRAKQKTMAAAQAATGR</sequence>